<comment type="caution">
    <text evidence="2">The sequence shown here is derived from an EMBL/GenBank/DDBJ whole genome shotgun (WGS) entry which is preliminary data.</text>
</comment>
<keyword evidence="1" id="KW-0812">Transmembrane</keyword>
<sequence>MFTLYLLALFIAYTIAILLHVIKIVKLGRKQGTREELAENGFMIRRLNKRLFTYAIVFIVVIFVSYFLMFSLFGSA</sequence>
<reference evidence="2 3" key="1">
    <citation type="submission" date="2018-06" db="EMBL/GenBank/DDBJ databases">
        <title>Mucibacter soli gen. nov., sp. nov., a new member of the family Chitinophagaceae producing mucin.</title>
        <authorList>
            <person name="Kim M.-K."/>
            <person name="Park S."/>
            <person name="Kim T.-S."/>
            <person name="Joung Y."/>
            <person name="Han J.-H."/>
            <person name="Kim S.B."/>
        </authorList>
    </citation>
    <scope>NUCLEOTIDE SEQUENCE [LARGE SCALE GENOMIC DNA]</scope>
    <source>
        <strain evidence="2 3">R1-15</strain>
    </source>
</reference>
<protein>
    <submittedName>
        <fullName evidence="2">Uncharacterized protein</fullName>
    </submittedName>
</protein>
<proteinExistence type="predicted"/>
<name>A0A2W2BME0_9BACT</name>
<evidence type="ECO:0000256" key="1">
    <source>
        <dbReference type="SAM" id="Phobius"/>
    </source>
</evidence>
<dbReference type="RefSeq" id="WP_110997456.1">
    <property type="nucleotide sequence ID" value="NZ_QKTW01000003.1"/>
</dbReference>
<feature type="transmembrane region" description="Helical" evidence="1">
    <location>
        <begin position="51"/>
        <end position="73"/>
    </location>
</feature>
<evidence type="ECO:0000313" key="3">
    <source>
        <dbReference type="Proteomes" id="UP000248745"/>
    </source>
</evidence>
<keyword evidence="3" id="KW-1185">Reference proteome</keyword>
<gene>
    <name evidence="2" type="ORF">DN068_03295</name>
</gene>
<accession>A0A2W2BME0</accession>
<evidence type="ECO:0000313" key="2">
    <source>
        <dbReference type="EMBL" id="PZF74616.1"/>
    </source>
</evidence>
<dbReference type="AlphaFoldDB" id="A0A2W2BME0"/>
<keyword evidence="1" id="KW-0472">Membrane</keyword>
<dbReference type="EMBL" id="QKTW01000003">
    <property type="protein sequence ID" value="PZF74616.1"/>
    <property type="molecule type" value="Genomic_DNA"/>
</dbReference>
<organism evidence="2 3">
    <name type="scientific">Taibaiella soli</name>
    <dbReference type="NCBI Taxonomy" id="1649169"/>
    <lineage>
        <taxon>Bacteria</taxon>
        <taxon>Pseudomonadati</taxon>
        <taxon>Bacteroidota</taxon>
        <taxon>Chitinophagia</taxon>
        <taxon>Chitinophagales</taxon>
        <taxon>Chitinophagaceae</taxon>
        <taxon>Taibaiella</taxon>
    </lineage>
</organism>
<dbReference type="Proteomes" id="UP000248745">
    <property type="component" value="Unassembled WGS sequence"/>
</dbReference>
<keyword evidence="1" id="KW-1133">Transmembrane helix</keyword>
<feature type="transmembrane region" description="Helical" evidence="1">
    <location>
        <begin position="6"/>
        <end position="25"/>
    </location>
</feature>